<dbReference type="InterPro" id="IPR006271">
    <property type="entry name" value="Pser_aminoTfrase_methanosarc"/>
</dbReference>
<dbReference type="PANTHER" id="PTHR21152">
    <property type="entry name" value="AMINOTRANSFERASE CLASS V"/>
    <property type="match status" value="1"/>
</dbReference>
<dbReference type="GO" id="GO:0008453">
    <property type="term" value="F:alanine-glyoxylate transaminase activity"/>
    <property type="evidence" value="ECO:0007669"/>
    <property type="project" value="TreeGrafter"/>
</dbReference>
<dbReference type="GO" id="GO:0004648">
    <property type="term" value="F:O-phospho-L-serine:2-oxoglutarate aminotransferase activity"/>
    <property type="evidence" value="ECO:0007669"/>
    <property type="project" value="UniProtKB-EC"/>
</dbReference>
<dbReference type="NCBIfam" id="NF002841">
    <property type="entry name" value="PRK03080.1-2"/>
    <property type="match status" value="1"/>
</dbReference>
<dbReference type="CDD" id="cd01494">
    <property type="entry name" value="AAT_I"/>
    <property type="match status" value="1"/>
</dbReference>
<name>A0A0Q3I711_9HYPH</name>
<evidence type="ECO:0000256" key="5">
    <source>
        <dbReference type="ARBA" id="ARBA00022490"/>
    </source>
</evidence>
<dbReference type="STRING" id="53254.SAMN05660750_02498"/>
<feature type="region of interest" description="Disordered" evidence="12">
    <location>
        <begin position="1"/>
        <end position="20"/>
    </location>
</feature>
<evidence type="ECO:0000256" key="12">
    <source>
        <dbReference type="SAM" id="MobiDB-lite"/>
    </source>
</evidence>
<accession>A0A0Q3I711</accession>
<organism evidence="13 15">
    <name type="scientific">Bosea thiooxidans</name>
    <dbReference type="NCBI Taxonomy" id="53254"/>
    <lineage>
        <taxon>Bacteria</taxon>
        <taxon>Pseudomonadati</taxon>
        <taxon>Pseudomonadota</taxon>
        <taxon>Alphaproteobacteria</taxon>
        <taxon>Hyphomicrobiales</taxon>
        <taxon>Boseaceae</taxon>
        <taxon>Bosea</taxon>
    </lineage>
</organism>
<dbReference type="GO" id="GO:0019265">
    <property type="term" value="P:glycine biosynthetic process, by transamination of glyoxylate"/>
    <property type="evidence" value="ECO:0007669"/>
    <property type="project" value="TreeGrafter"/>
</dbReference>
<evidence type="ECO:0000313" key="14">
    <source>
        <dbReference type="EMBL" id="SKB81003.1"/>
    </source>
</evidence>
<dbReference type="Proteomes" id="UP000190130">
    <property type="component" value="Unassembled WGS sequence"/>
</dbReference>
<dbReference type="InterPro" id="IPR022278">
    <property type="entry name" value="Pser_aminoTfrase"/>
</dbReference>
<reference evidence="14 16" key="2">
    <citation type="submission" date="2017-02" db="EMBL/GenBank/DDBJ databases">
        <authorList>
            <person name="Peterson S.W."/>
        </authorList>
    </citation>
    <scope>NUCLEOTIDE SEQUENCE [LARGE SCALE GENOMIC DNA]</scope>
    <source>
        <strain evidence="14 16">DSM 9653</strain>
    </source>
</reference>
<evidence type="ECO:0000256" key="10">
    <source>
        <dbReference type="ARBA" id="ARBA00023299"/>
    </source>
</evidence>
<keyword evidence="7" id="KW-0028">Amino-acid biosynthesis</keyword>
<comment type="cofactor">
    <cofactor evidence="1">
        <name>pyridoxal 5'-phosphate</name>
        <dbReference type="ChEBI" id="CHEBI:597326"/>
    </cofactor>
</comment>
<dbReference type="GO" id="GO:0006564">
    <property type="term" value="P:L-serine biosynthetic process"/>
    <property type="evidence" value="ECO:0007669"/>
    <property type="project" value="UniProtKB-KW"/>
</dbReference>
<evidence type="ECO:0000256" key="4">
    <source>
        <dbReference type="ARBA" id="ARBA00013030"/>
    </source>
</evidence>
<evidence type="ECO:0000256" key="1">
    <source>
        <dbReference type="ARBA" id="ARBA00001933"/>
    </source>
</evidence>
<keyword evidence="15" id="KW-1185">Reference proteome</keyword>
<dbReference type="EMBL" id="FUYX01000005">
    <property type="protein sequence ID" value="SKB81003.1"/>
    <property type="molecule type" value="Genomic_DNA"/>
</dbReference>
<dbReference type="InterPro" id="IPR015421">
    <property type="entry name" value="PyrdxlP-dep_Trfase_major"/>
</dbReference>
<dbReference type="InterPro" id="IPR015424">
    <property type="entry name" value="PyrdxlP-dep_Trfase"/>
</dbReference>
<evidence type="ECO:0000256" key="11">
    <source>
        <dbReference type="ARBA" id="ARBA00049007"/>
    </source>
</evidence>
<dbReference type="EC" id="2.6.1.52" evidence="4"/>
<dbReference type="InterPro" id="IPR015422">
    <property type="entry name" value="PyrdxlP-dep_Trfase_small"/>
</dbReference>
<evidence type="ECO:0000256" key="9">
    <source>
        <dbReference type="ARBA" id="ARBA00022898"/>
    </source>
</evidence>
<reference evidence="13 15" key="1">
    <citation type="submission" date="2015-10" db="EMBL/GenBank/DDBJ databases">
        <title>Draft genome of Bosea thiooxidans.</title>
        <authorList>
            <person name="Wang X."/>
        </authorList>
    </citation>
    <scope>NUCLEOTIDE SEQUENCE [LARGE SCALE GENOMIC DNA]</scope>
    <source>
        <strain evidence="13 15">CGMCC 9174</strain>
    </source>
</reference>
<dbReference type="PIRSF" id="PIRSF000525">
    <property type="entry name" value="SerC"/>
    <property type="match status" value="1"/>
</dbReference>
<dbReference type="RefSeq" id="WP_055728167.1">
    <property type="nucleotide sequence ID" value="NZ_FUYX01000005.1"/>
</dbReference>
<keyword evidence="5" id="KW-0963">Cytoplasm</keyword>
<evidence type="ECO:0000313" key="15">
    <source>
        <dbReference type="Proteomes" id="UP000051562"/>
    </source>
</evidence>
<sequence length="392" mass="42484">MANTAPAARPRVPNFSSGPCAKRPGWNLKALSDAPLGRSHRAKIGKDKLKLAIDLTREVLEVPADYRIGIVPASDTGAVEMALWSLLGARGVDMLSWESFGAGWVTDVVKQLKLTDVRTFDAPYGELPNLKKVDTKNRDVVFTWNGTTSGVRVPDADWIAEDREGLTICDATSAAFAQKLDWPKLDVVTYSWQKVLGGEGAHGVIVLSPRAVERLTTYKPAWPLPKIFRLTSGGKLIEGIFSGETINTPSMLCVEDCIDGLEWAKKIGGLPALLKKVDANARVVAKFVRENDWIDFLAVKPKTRSNTSVCLKFTDPAVTALAPEAQAAFAKQVVSIIEKAGAGYDLGHYRDAPPGLRIWCGATVQARDLKALMPWIAYAFAEAKASLGKKAA</sequence>
<protein>
    <recommendedName>
        <fullName evidence="4">phosphoserine transaminase</fullName>
        <ecNumber evidence="4">2.6.1.52</ecNumber>
    </recommendedName>
</protein>
<keyword evidence="10" id="KW-0718">Serine biosynthesis</keyword>
<dbReference type="NCBIfam" id="TIGR01365">
    <property type="entry name" value="serC_2"/>
    <property type="match status" value="1"/>
</dbReference>
<dbReference type="Proteomes" id="UP000051562">
    <property type="component" value="Unassembled WGS sequence"/>
</dbReference>
<dbReference type="Gene3D" id="3.40.640.10">
    <property type="entry name" value="Type I PLP-dependent aspartate aminotransferase-like (Major domain)"/>
    <property type="match status" value="1"/>
</dbReference>
<proteinExistence type="inferred from homology"/>
<evidence type="ECO:0000313" key="16">
    <source>
        <dbReference type="Proteomes" id="UP000190130"/>
    </source>
</evidence>
<keyword evidence="6 13" id="KW-0032">Aminotransferase</keyword>
<comment type="catalytic activity">
    <reaction evidence="11">
        <text>O-phospho-L-serine + 2-oxoglutarate = 3-phosphooxypyruvate + L-glutamate</text>
        <dbReference type="Rhea" id="RHEA:14329"/>
        <dbReference type="ChEBI" id="CHEBI:16810"/>
        <dbReference type="ChEBI" id="CHEBI:18110"/>
        <dbReference type="ChEBI" id="CHEBI:29985"/>
        <dbReference type="ChEBI" id="CHEBI:57524"/>
        <dbReference type="EC" id="2.6.1.52"/>
    </reaction>
</comment>
<evidence type="ECO:0000256" key="2">
    <source>
        <dbReference type="ARBA" id="ARBA00005099"/>
    </source>
</evidence>
<comment type="pathway">
    <text evidence="2">Amino-acid biosynthesis; L-serine biosynthesis; L-serine from 3-phospho-D-glycerate: step 2/3.</text>
</comment>
<comment type="similarity">
    <text evidence="3">Belongs to the class-V pyridoxal-phosphate-dependent aminotransferase family. SerC subfamily.</text>
</comment>
<dbReference type="UniPathway" id="UPA00135">
    <property type="reaction ID" value="UER00197"/>
</dbReference>
<evidence type="ECO:0000313" key="13">
    <source>
        <dbReference type="EMBL" id="KQK30637.1"/>
    </source>
</evidence>
<keyword evidence="9" id="KW-0663">Pyridoxal phosphate</keyword>
<dbReference type="OrthoDB" id="9772439at2"/>
<evidence type="ECO:0000256" key="7">
    <source>
        <dbReference type="ARBA" id="ARBA00022605"/>
    </source>
</evidence>
<dbReference type="SUPFAM" id="SSF53383">
    <property type="entry name" value="PLP-dependent transferases"/>
    <property type="match status" value="1"/>
</dbReference>
<dbReference type="GO" id="GO:0004760">
    <property type="term" value="F:L-serine-pyruvate transaminase activity"/>
    <property type="evidence" value="ECO:0007669"/>
    <property type="project" value="TreeGrafter"/>
</dbReference>
<dbReference type="PANTHER" id="PTHR21152:SF40">
    <property type="entry name" value="ALANINE--GLYOXYLATE AMINOTRANSFERASE"/>
    <property type="match status" value="1"/>
</dbReference>
<dbReference type="AlphaFoldDB" id="A0A0Q3I711"/>
<evidence type="ECO:0000256" key="6">
    <source>
        <dbReference type="ARBA" id="ARBA00022576"/>
    </source>
</evidence>
<keyword evidence="8 13" id="KW-0808">Transferase</keyword>
<evidence type="ECO:0000256" key="8">
    <source>
        <dbReference type="ARBA" id="ARBA00022679"/>
    </source>
</evidence>
<gene>
    <name evidence="13" type="ORF">ARD30_04820</name>
    <name evidence="14" type="ORF">SAMN05660750_02498</name>
</gene>
<dbReference type="EMBL" id="LMAR01000034">
    <property type="protein sequence ID" value="KQK30637.1"/>
    <property type="molecule type" value="Genomic_DNA"/>
</dbReference>
<evidence type="ECO:0000256" key="3">
    <source>
        <dbReference type="ARBA" id="ARBA00006904"/>
    </source>
</evidence>
<dbReference type="Gene3D" id="3.90.1150.10">
    <property type="entry name" value="Aspartate Aminotransferase, domain 1"/>
    <property type="match status" value="1"/>
</dbReference>